<evidence type="ECO:0000313" key="1">
    <source>
        <dbReference type="EMBL" id="CAG8503075.1"/>
    </source>
</evidence>
<comment type="caution">
    <text evidence="1">The sequence shown here is derived from an EMBL/GenBank/DDBJ whole genome shotgun (WGS) entry which is preliminary data.</text>
</comment>
<proteinExistence type="predicted"/>
<organism evidence="1 2">
    <name type="scientific">Acaulospora morrowiae</name>
    <dbReference type="NCBI Taxonomy" id="94023"/>
    <lineage>
        <taxon>Eukaryota</taxon>
        <taxon>Fungi</taxon>
        <taxon>Fungi incertae sedis</taxon>
        <taxon>Mucoromycota</taxon>
        <taxon>Glomeromycotina</taxon>
        <taxon>Glomeromycetes</taxon>
        <taxon>Diversisporales</taxon>
        <taxon>Acaulosporaceae</taxon>
        <taxon>Acaulospora</taxon>
    </lineage>
</organism>
<feature type="non-terminal residue" evidence="1">
    <location>
        <position position="1"/>
    </location>
</feature>
<reference evidence="1" key="1">
    <citation type="submission" date="2021-06" db="EMBL/GenBank/DDBJ databases">
        <authorList>
            <person name="Kallberg Y."/>
            <person name="Tangrot J."/>
            <person name="Rosling A."/>
        </authorList>
    </citation>
    <scope>NUCLEOTIDE SEQUENCE</scope>
    <source>
        <strain evidence="1">CL551</strain>
    </source>
</reference>
<dbReference type="EMBL" id="CAJVPV010001624">
    <property type="protein sequence ID" value="CAG8503075.1"/>
    <property type="molecule type" value="Genomic_DNA"/>
</dbReference>
<name>A0A9N8ZP91_9GLOM</name>
<accession>A0A9N8ZP91</accession>
<gene>
    <name evidence="1" type="ORF">AMORRO_LOCUS3349</name>
</gene>
<sequence length="65" mass="7561">CDGEEGCYLRERCKNCNQTEHKLTTEGCIKYCQECNETWGETKGCDPNVEHDIIFKEDPNDMKLD</sequence>
<dbReference type="AlphaFoldDB" id="A0A9N8ZP91"/>
<evidence type="ECO:0000313" key="2">
    <source>
        <dbReference type="Proteomes" id="UP000789342"/>
    </source>
</evidence>
<keyword evidence="2" id="KW-1185">Reference proteome</keyword>
<dbReference type="Proteomes" id="UP000789342">
    <property type="component" value="Unassembled WGS sequence"/>
</dbReference>
<protein>
    <submittedName>
        <fullName evidence="1">16099_t:CDS:1</fullName>
    </submittedName>
</protein>